<dbReference type="InterPro" id="IPR013762">
    <property type="entry name" value="Integrase-like_cat_sf"/>
</dbReference>
<dbReference type="GO" id="GO:0006310">
    <property type="term" value="P:DNA recombination"/>
    <property type="evidence" value="ECO:0007669"/>
    <property type="project" value="UniProtKB-KW"/>
</dbReference>
<reference evidence="5" key="1">
    <citation type="submission" date="2020-05" db="EMBL/GenBank/DDBJ databases">
        <authorList>
            <person name="Chiriac C."/>
            <person name="Salcher M."/>
            <person name="Ghai R."/>
            <person name="Kavagutti S V."/>
        </authorList>
    </citation>
    <scope>NUCLEOTIDE SEQUENCE</scope>
</reference>
<dbReference type="EMBL" id="CAEZWK010000051">
    <property type="protein sequence ID" value="CAB4658758.1"/>
    <property type="molecule type" value="Genomic_DNA"/>
</dbReference>
<evidence type="ECO:0000313" key="5">
    <source>
        <dbReference type="EMBL" id="CAB4658758.1"/>
    </source>
</evidence>
<dbReference type="GO" id="GO:0015074">
    <property type="term" value="P:DNA integration"/>
    <property type="evidence" value="ECO:0007669"/>
    <property type="project" value="InterPro"/>
</dbReference>
<accession>A0A6J6LC62</accession>
<dbReference type="GO" id="GO:0003677">
    <property type="term" value="F:DNA binding"/>
    <property type="evidence" value="ECO:0007669"/>
    <property type="project" value="UniProtKB-KW"/>
</dbReference>
<feature type="domain" description="Core-binding (CB)" evidence="4">
    <location>
        <begin position="5"/>
        <end position="80"/>
    </location>
</feature>
<protein>
    <submittedName>
        <fullName evidence="5">Unannotated protein</fullName>
    </submittedName>
</protein>
<dbReference type="InterPro" id="IPR050090">
    <property type="entry name" value="Tyrosine_recombinase_XerCD"/>
</dbReference>
<dbReference type="AlphaFoldDB" id="A0A6J6LC62"/>
<evidence type="ECO:0000256" key="1">
    <source>
        <dbReference type="ARBA" id="ARBA00023125"/>
    </source>
</evidence>
<sequence>MTAQISLDEFALSLWKHLKITKKTLANYRGTYRLHISPTLGHKPLGLVTRRDLIEALAPLSPHTYYQTLMSCRVIYREAVDRELVEVSPVASIKAPKLTNKPCKFLTWEEVDSTNFGKYDEQIKFLALHGLRWGEAVALTKEDIYDEKVHVTRSIHGATKTQAGVRVVPYLGHFNPLPRTPKPLRKALEPYGVNIHSLRKTYAYFLKSNDVHVTTAAKFMGHSNPLVTLKIYTLVRDNEVTDVGNTMREKLLLK</sequence>
<keyword evidence="2" id="KW-0233">DNA recombination</keyword>
<dbReference type="InterPro" id="IPR011010">
    <property type="entry name" value="DNA_brk_join_enz"/>
</dbReference>
<evidence type="ECO:0000259" key="4">
    <source>
        <dbReference type="PROSITE" id="PS51900"/>
    </source>
</evidence>
<dbReference type="SUPFAM" id="SSF56349">
    <property type="entry name" value="DNA breaking-rejoining enzymes"/>
    <property type="match status" value="1"/>
</dbReference>
<dbReference type="PROSITE" id="PS51898">
    <property type="entry name" value="TYR_RECOMBINASE"/>
    <property type="match status" value="1"/>
</dbReference>
<evidence type="ECO:0000259" key="3">
    <source>
        <dbReference type="PROSITE" id="PS51898"/>
    </source>
</evidence>
<dbReference type="PANTHER" id="PTHR30349:SF41">
    <property type="entry name" value="INTEGRASE_RECOMBINASE PROTEIN MJ0367-RELATED"/>
    <property type="match status" value="1"/>
</dbReference>
<dbReference type="InterPro" id="IPR010998">
    <property type="entry name" value="Integrase_recombinase_N"/>
</dbReference>
<dbReference type="PANTHER" id="PTHR30349">
    <property type="entry name" value="PHAGE INTEGRASE-RELATED"/>
    <property type="match status" value="1"/>
</dbReference>
<keyword evidence="1" id="KW-0238">DNA-binding</keyword>
<name>A0A6J6LC62_9ZZZZ</name>
<dbReference type="Gene3D" id="1.10.443.10">
    <property type="entry name" value="Intergrase catalytic core"/>
    <property type="match status" value="2"/>
</dbReference>
<dbReference type="InterPro" id="IPR044068">
    <property type="entry name" value="CB"/>
</dbReference>
<organism evidence="5">
    <name type="scientific">freshwater metagenome</name>
    <dbReference type="NCBI Taxonomy" id="449393"/>
    <lineage>
        <taxon>unclassified sequences</taxon>
        <taxon>metagenomes</taxon>
        <taxon>ecological metagenomes</taxon>
    </lineage>
</organism>
<dbReference type="InterPro" id="IPR002104">
    <property type="entry name" value="Integrase_catalytic"/>
</dbReference>
<proteinExistence type="predicted"/>
<feature type="domain" description="Tyr recombinase" evidence="3">
    <location>
        <begin position="101"/>
        <end position="245"/>
    </location>
</feature>
<gene>
    <name evidence="5" type="ORF">UFOPK2245_01061</name>
</gene>
<dbReference type="PROSITE" id="PS51900">
    <property type="entry name" value="CB"/>
    <property type="match status" value="1"/>
</dbReference>
<dbReference type="Gene3D" id="1.10.150.130">
    <property type="match status" value="1"/>
</dbReference>
<evidence type="ECO:0000256" key="2">
    <source>
        <dbReference type="ARBA" id="ARBA00023172"/>
    </source>
</evidence>